<dbReference type="Proteomes" id="UP000649753">
    <property type="component" value="Unassembled WGS sequence"/>
</dbReference>
<name>A0A927R522_9ACTN</name>
<gene>
    <name evidence="2" type="ORF">H4W31_002732</name>
</gene>
<dbReference type="RefSeq" id="WP_192767005.1">
    <property type="nucleotide sequence ID" value="NZ_JADBEB010000001.1"/>
</dbReference>
<dbReference type="InterPro" id="IPR043917">
    <property type="entry name" value="DUF5753"/>
</dbReference>
<dbReference type="AlphaFoldDB" id="A0A927R522"/>
<keyword evidence="3" id="KW-1185">Reference proteome</keyword>
<dbReference type="Pfam" id="PF19054">
    <property type="entry name" value="DUF5753"/>
    <property type="match status" value="1"/>
</dbReference>
<evidence type="ECO:0000313" key="2">
    <source>
        <dbReference type="EMBL" id="MBE1487094.1"/>
    </source>
</evidence>
<evidence type="ECO:0000259" key="1">
    <source>
        <dbReference type="Pfam" id="PF19054"/>
    </source>
</evidence>
<accession>A0A927R522</accession>
<sequence length="65" mass="7246">MCGQAGAFAIASLDDRPDVAYLDEQAEGRLRSDVAALWRTWDTLRSVALPRDLSIALLKAREWLT</sequence>
<protein>
    <recommendedName>
        <fullName evidence="1">DUF5753 domain-containing protein</fullName>
    </recommendedName>
</protein>
<feature type="domain" description="DUF5753" evidence="1">
    <location>
        <begin position="4"/>
        <end position="59"/>
    </location>
</feature>
<dbReference type="EMBL" id="JADBEB010000001">
    <property type="protein sequence ID" value="MBE1487094.1"/>
    <property type="molecule type" value="Genomic_DNA"/>
</dbReference>
<proteinExistence type="predicted"/>
<reference evidence="2" key="1">
    <citation type="submission" date="2020-10" db="EMBL/GenBank/DDBJ databases">
        <title>Sequencing the genomes of 1000 actinobacteria strains.</title>
        <authorList>
            <person name="Klenk H.-P."/>
        </authorList>
    </citation>
    <scope>NUCLEOTIDE SEQUENCE</scope>
    <source>
        <strain evidence="2">DSM 46832</strain>
    </source>
</reference>
<organism evidence="2 3">
    <name type="scientific">Plantactinospora soyae</name>
    <dbReference type="NCBI Taxonomy" id="1544732"/>
    <lineage>
        <taxon>Bacteria</taxon>
        <taxon>Bacillati</taxon>
        <taxon>Actinomycetota</taxon>
        <taxon>Actinomycetes</taxon>
        <taxon>Micromonosporales</taxon>
        <taxon>Micromonosporaceae</taxon>
        <taxon>Plantactinospora</taxon>
    </lineage>
</organism>
<evidence type="ECO:0000313" key="3">
    <source>
        <dbReference type="Proteomes" id="UP000649753"/>
    </source>
</evidence>
<comment type="caution">
    <text evidence="2">The sequence shown here is derived from an EMBL/GenBank/DDBJ whole genome shotgun (WGS) entry which is preliminary data.</text>
</comment>